<dbReference type="Gene3D" id="3.30.200.20">
    <property type="entry name" value="Phosphorylase Kinase, domain 1"/>
    <property type="match status" value="1"/>
</dbReference>
<evidence type="ECO:0000256" key="5">
    <source>
        <dbReference type="ARBA" id="ARBA00022777"/>
    </source>
</evidence>
<evidence type="ECO:0000256" key="4">
    <source>
        <dbReference type="ARBA" id="ARBA00022741"/>
    </source>
</evidence>
<proteinExistence type="predicted"/>
<dbReference type="GO" id="GO:0004674">
    <property type="term" value="F:protein serine/threonine kinase activity"/>
    <property type="evidence" value="ECO:0007669"/>
    <property type="project" value="UniProtKB-KW"/>
</dbReference>
<dbReference type="EC" id="2.7.11.1" evidence="1"/>
<dbReference type="SUPFAM" id="SSF56112">
    <property type="entry name" value="Protein kinase-like (PK-like)"/>
    <property type="match status" value="1"/>
</dbReference>
<name>A0A2T1GLA4_9CYAN</name>
<evidence type="ECO:0000256" key="7">
    <source>
        <dbReference type="ARBA" id="ARBA00047899"/>
    </source>
</evidence>
<evidence type="ECO:0000256" key="2">
    <source>
        <dbReference type="ARBA" id="ARBA00022527"/>
    </source>
</evidence>
<keyword evidence="14" id="KW-1185">Reference proteome</keyword>
<keyword evidence="5" id="KW-0418">Kinase</keyword>
<comment type="caution">
    <text evidence="13">The sequence shown here is derived from an EMBL/GenBank/DDBJ whole genome shotgun (WGS) entry which is preliminary data.</text>
</comment>
<dbReference type="RefSeq" id="WP_106300669.1">
    <property type="nucleotide sequence ID" value="NZ_PVWO01000031.1"/>
</dbReference>
<dbReference type="Gene3D" id="1.10.510.10">
    <property type="entry name" value="Transferase(Phosphotransferase) domain 1"/>
    <property type="match status" value="1"/>
</dbReference>
<organism evidence="13 14">
    <name type="scientific">Chamaesiphon polymorphus CCALA 037</name>
    <dbReference type="NCBI Taxonomy" id="2107692"/>
    <lineage>
        <taxon>Bacteria</taxon>
        <taxon>Bacillati</taxon>
        <taxon>Cyanobacteriota</taxon>
        <taxon>Cyanophyceae</taxon>
        <taxon>Gomontiellales</taxon>
        <taxon>Chamaesiphonaceae</taxon>
        <taxon>Chamaesiphon</taxon>
    </lineage>
</organism>
<keyword evidence="4 9" id="KW-0547">Nucleotide-binding</keyword>
<keyword evidence="3" id="KW-0808">Transferase</keyword>
<dbReference type="PROSITE" id="PS00107">
    <property type="entry name" value="PROTEIN_KINASE_ATP"/>
    <property type="match status" value="1"/>
</dbReference>
<accession>A0A2T1GLA4</accession>
<feature type="binding site" evidence="9">
    <location>
        <position position="73"/>
    </location>
    <ligand>
        <name>ATP</name>
        <dbReference type="ChEBI" id="CHEBI:30616"/>
    </ligand>
</feature>
<keyword evidence="11" id="KW-1133">Transmembrane helix</keyword>
<evidence type="ECO:0000256" key="1">
    <source>
        <dbReference type="ARBA" id="ARBA00012513"/>
    </source>
</evidence>
<keyword evidence="11" id="KW-0472">Membrane</keyword>
<evidence type="ECO:0000256" key="3">
    <source>
        <dbReference type="ARBA" id="ARBA00022679"/>
    </source>
</evidence>
<evidence type="ECO:0000256" key="8">
    <source>
        <dbReference type="ARBA" id="ARBA00048679"/>
    </source>
</evidence>
<dbReference type="InterPro" id="IPR000719">
    <property type="entry name" value="Prot_kinase_dom"/>
</dbReference>
<keyword evidence="6 9" id="KW-0067">ATP-binding</keyword>
<feature type="domain" description="Protein kinase" evidence="12">
    <location>
        <begin position="43"/>
        <end position="322"/>
    </location>
</feature>
<dbReference type="PANTHER" id="PTHR24363:SF0">
    <property type="entry name" value="SERINE_THREONINE KINASE LIKE DOMAIN CONTAINING 1"/>
    <property type="match status" value="1"/>
</dbReference>
<comment type="catalytic activity">
    <reaction evidence="8">
        <text>L-seryl-[protein] + ATP = O-phospho-L-seryl-[protein] + ADP + H(+)</text>
        <dbReference type="Rhea" id="RHEA:17989"/>
        <dbReference type="Rhea" id="RHEA-COMP:9863"/>
        <dbReference type="Rhea" id="RHEA-COMP:11604"/>
        <dbReference type="ChEBI" id="CHEBI:15378"/>
        <dbReference type="ChEBI" id="CHEBI:29999"/>
        <dbReference type="ChEBI" id="CHEBI:30616"/>
        <dbReference type="ChEBI" id="CHEBI:83421"/>
        <dbReference type="ChEBI" id="CHEBI:456216"/>
        <dbReference type="EC" id="2.7.11.1"/>
    </reaction>
</comment>
<dbReference type="InterPro" id="IPR011009">
    <property type="entry name" value="Kinase-like_dom_sf"/>
</dbReference>
<evidence type="ECO:0000256" key="11">
    <source>
        <dbReference type="SAM" id="Phobius"/>
    </source>
</evidence>
<dbReference type="InterPro" id="IPR017441">
    <property type="entry name" value="Protein_kinase_ATP_BS"/>
</dbReference>
<evidence type="ECO:0000259" key="12">
    <source>
        <dbReference type="PROSITE" id="PS50011"/>
    </source>
</evidence>
<evidence type="ECO:0000256" key="10">
    <source>
        <dbReference type="SAM" id="MobiDB-lite"/>
    </source>
</evidence>
<dbReference type="PROSITE" id="PS50011">
    <property type="entry name" value="PROTEIN_KINASE_DOM"/>
    <property type="match status" value="1"/>
</dbReference>
<comment type="catalytic activity">
    <reaction evidence="7">
        <text>L-threonyl-[protein] + ATP = O-phospho-L-threonyl-[protein] + ADP + H(+)</text>
        <dbReference type="Rhea" id="RHEA:46608"/>
        <dbReference type="Rhea" id="RHEA-COMP:11060"/>
        <dbReference type="Rhea" id="RHEA-COMP:11605"/>
        <dbReference type="ChEBI" id="CHEBI:15378"/>
        <dbReference type="ChEBI" id="CHEBI:30013"/>
        <dbReference type="ChEBI" id="CHEBI:30616"/>
        <dbReference type="ChEBI" id="CHEBI:61977"/>
        <dbReference type="ChEBI" id="CHEBI:456216"/>
        <dbReference type="EC" id="2.7.11.1"/>
    </reaction>
</comment>
<gene>
    <name evidence="13" type="ORF">C7B77_04310</name>
</gene>
<dbReference type="CDD" id="cd14014">
    <property type="entry name" value="STKc_PknB_like"/>
    <property type="match status" value="1"/>
</dbReference>
<feature type="transmembrane region" description="Helical" evidence="11">
    <location>
        <begin position="396"/>
        <end position="414"/>
    </location>
</feature>
<dbReference type="Proteomes" id="UP000238937">
    <property type="component" value="Unassembled WGS sequence"/>
</dbReference>
<keyword evidence="2" id="KW-0723">Serine/threonine-protein kinase</keyword>
<evidence type="ECO:0000313" key="13">
    <source>
        <dbReference type="EMBL" id="PSB58551.1"/>
    </source>
</evidence>
<feature type="compositionally biased region" description="Pro residues" evidence="10">
    <location>
        <begin position="324"/>
        <end position="339"/>
    </location>
</feature>
<dbReference type="EMBL" id="PVWO01000031">
    <property type="protein sequence ID" value="PSB58551.1"/>
    <property type="molecule type" value="Genomic_DNA"/>
</dbReference>
<dbReference type="GO" id="GO:0005524">
    <property type="term" value="F:ATP binding"/>
    <property type="evidence" value="ECO:0007669"/>
    <property type="project" value="UniProtKB-UniRule"/>
</dbReference>
<protein>
    <recommendedName>
        <fullName evidence="1">non-specific serine/threonine protein kinase</fullName>
        <ecNumber evidence="1">2.7.11.1</ecNumber>
    </recommendedName>
</protein>
<reference evidence="13 14" key="1">
    <citation type="submission" date="2018-03" db="EMBL/GenBank/DDBJ databases">
        <title>The ancient ancestry and fast evolution of plastids.</title>
        <authorList>
            <person name="Moore K.R."/>
            <person name="Magnabosco C."/>
            <person name="Momper L."/>
            <person name="Gold D.A."/>
            <person name="Bosak T."/>
            <person name="Fournier G.P."/>
        </authorList>
    </citation>
    <scope>NUCLEOTIDE SEQUENCE [LARGE SCALE GENOMIC DNA]</scope>
    <source>
        <strain evidence="13 14">CCALA 037</strain>
    </source>
</reference>
<dbReference type="PANTHER" id="PTHR24363">
    <property type="entry name" value="SERINE/THREONINE PROTEIN KINASE"/>
    <property type="match status" value="1"/>
</dbReference>
<dbReference type="AlphaFoldDB" id="A0A2T1GLA4"/>
<evidence type="ECO:0000313" key="14">
    <source>
        <dbReference type="Proteomes" id="UP000238937"/>
    </source>
</evidence>
<keyword evidence="11" id="KW-0812">Transmembrane</keyword>
<feature type="region of interest" description="Disordered" evidence="10">
    <location>
        <begin position="324"/>
        <end position="345"/>
    </location>
</feature>
<dbReference type="Pfam" id="PF00069">
    <property type="entry name" value="Pkinase"/>
    <property type="match status" value="1"/>
</dbReference>
<evidence type="ECO:0000256" key="6">
    <source>
        <dbReference type="ARBA" id="ARBA00022840"/>
    </source>
</evidence>
<sequence length="457" mass="50007">MTILCPNGHDNPDTNRFCQSCGTQIVTPVNTAMTAGIVLGNRYRITKEIGQGGFGRTYQCEDINRFNELCVLKEFAPQVQGTAFLTKAQELFEREGGVMYRLQHPQIPMFREMFRENRGGVGQLFLVQDYVAGNNYQQLLRQKRKQGTTFTEAEMTDFLTQILPVIGYIHSLGVIHRDISPDNLIKRDSDGLPVLIDFGGVKQVAVTVATQYMSGANHVENNNSYVPTRLGKVGYAPNEQIQRGVVSPHSDLYALAATTLVLLTGKEPSDLIDPQNFTWNWREYISLSPKLASVLDRMVQLRPNDRFASAQDVLTALQYPELPLSPIPPLPPPPQPLQPPAGSNPQIPPTVVTGTKKTQVATPIPPTVVTATKAEQSSGSNPGAKNSSLLTIVGKTWMFIAAVVGAIALGWLVASLSSKFRPSFNSPNRSTLLPYAPSQIHHSGELTVTLLDSSTNG</sequence>
<evidence type="ECO:0000256" key="9">
    <source>
        <dbReference type="PROSITE-ProRule" id="PRU10141"/>
    </source>
</evidence>